<accession>A0A9N9WU29</accession>
<gene>
    <name evidence="2" type="ORF">CHIRRI_LOCUS7040</name>
</gene>
<name>A0A9N9WU29_9DIPT</name>
<dbReference type="EMBL" id="OU895878">
    <property type="protein sequence ID" value="CAG9804147.1"/>
    <property type="molecule type" value="Genomic_DNA"/>
</dbReference>
<dbReference type="Proteomes" id="UP001153620">
    <property type="component" value="Chromosome 2"/>
</dbReference>
<keyword evidence="3" id="KW-1185">Reference proteome</keyword>
<sequence length="197" mass="21860">MFPTNSVNVKALNSISLPIEKKIEQVKDVKNDEMEHVNADIVQEAIEAEIANKKATEAKTAYEIAAKVERLRIKEIMDAAIVQEDIKEREDGDSDFKVDGGLGTKKDGMDESTDKEVKEIEKGIEADIKKTPIMPPPPLLRSTTRRLKRAEAVAILAASNSSGNEITVTPKRGSKRIKLTPKALEKIMLQNQNINKK</sequence>
<evidence type="ECO:0000256" key="1">
    <source>
        <dbReference type="SAM" id="MobiDB-lite"/>
    </source>
</evidence>
<dbReference type="AlphaFoldDB" id="A0A9N9WU29"/>
<reference evidence="2" key="1">
    <citation type="submission" date="2022-01" db="EMBL/GenBank/DDBJ databases">
        <authorList>
            <person name="King R."/>
        </authorList>
    </citation>
    <scope>NUCLEOTIDE SEQUENCE</scope>
</reference>
<feature type="region of interest" description="Disordered" evidence="1">
    <location>
        <begin position="90"/>
        <end position="114"/>
    </location>
</feature>
<organism evidence="2 3">
    <name type="scientific">Chironomus riparius</name>
    <dbReference type="NCBI Taxonomy" id="315576"/>
    <lineage>
        <taxon>Eukaryota</taxon>
        <taxon>Metazoa</taxon>
        <taxon>Ecdysozoa</taxon>
        <taxon>Arthropoda</taxon>
        <taxon>Hexapoda</taxon>
        <taxon>Insecta</taxon>
        <taxon>Pterygota</taxon>
        <taxon>Neoptera</taxon>
        <taxon>Endopterygota</taxon>
        <taxon>Diptera</taxon>
        <taxon>Nematocera</taxon>
        <taxon>Chironomoidea</taxon>
        <taxon>Chironomidae</taxon>
        <taxon>Chironominae</taxon>
        <taxon>Chironomus</taxon>
    </lineage>
</organism>
<reference evidence="2" key="2">
    <citation type="submission" date="2022-10" db="EMBL/GenBank/DDBJ databases">
        <authorList>
            <consortium name="ENA_rothamsted_submissions"/>
            <consortium name="culmorum"/>
            <person name="King R."/>
        </authorList>
    </citation>
    <scope>NUCLEOTIDE SEQUENCE</scope>
</reference>
<evidence type="ECO:0000313" key="3">
    <source>
        <dbReference type="Proteomes" id="UP001153620"/>
    </source>
</evidence>
<proteinExistence type="predicted"/>
<protein>
    <submittedName>
        <fullName evidence="2">Uncharacterized protein</fullName>
    </submittedName>
</protein>
<evidence type="ECO:0000313" key="2">
    <source>
        <dbReference type="EMBL" id="CAG9804147.1"/>
    </source>
</evidence>